<dbReference type="EMBL" id="JXTB01000035">
    <property type="protein sequence ID" value="PON73217.1"/>
    <property type="molecule type" value="Genomic_DNA"/>
</dbReference>
<organism evidence="1 2">
    <name type="scientific">Parasponia andersonii</name>
    <name type="common">Sponia andersonii</name>
    <dbReference type="NCBI Taxonomy" id="3476"/>
    <lineage>
        <taxon>Eukaryota</taxon>
        <taxon>Viridiplantae</taxon>
        <taxon>Streptophyta</taxon>
        <taxon>Embryophyta</taxon>
        <taxon>Tracheophyta</taxon>
        <taxon>Spermatophyta</taxon>
        <taxon>Magnoliopsida</taxon>
        <taxon>eudicotyledons</taxon>
        <taxon>Gunneridae</taxon>
        <taxon>Pentapetalae</taxon>
        <taxon>rosids</taxon>
        <taxon>fabids</taxon>
        <taxon>Rosales</taxon>
        <taxon>Cannabaceae</taxon>
        <taxon>Parasponia</taxon>
    </lineage>
</organism>
<sequence length="82" mass="9304">MFKSLRDAIWLEVVRDNMRSGRRKWNWPRSARLPVLCVVWPSGARILRATPSRVSVVRPFSVRMCTTSATLGHLLGSHGTQS</sequence>
<dbReference type="Proteomes" id="UP000237105">
    <property type="component" value="Unassembled WGS sequence"/>
</dbReference>
<protein>
    <submittedName>
        <fullName evidence="1">Uncharacterized protein</fullName>
    </submittedName>
</protein>
<dbReference type="AlphaFoldDB" id="A0A2P5DIT5"/>
<keyword evidence="2" id="KW-1185">Reference proteome</keyword>
<name>A0A2P5DIT5_PARAD</name>
<feature type="non-terminal residue" evidence="1">
    <location>
        <position position="82"/>
    </location>
</feature>
<evidence type="ECO:0000313" key="1">
    <source>
        <dbReference type="EMBL" id="PON73217.1"/>
    </source>
</evidence>
<gene>
    <name evidence="1" type="ORF">PanWU01x14_060580</name>
</gene>
<reference evidence="2" key="1">
    <citation type="submission" date="2016-06" db="EMBL/GenBank/DDBJ databases">
        <title>Parallel loss of symbiosis genes in relatives of nitrogen-fixing non-legume Parasponia.</title>
        <authorList>
            <person name="Van Velzen R."/>
            <person name="Holmer R."/>
            <person name="Bu F."/>
            <person name="Rutten L."/>
            <person name="Van Zeijl A."/>
            <person name="Liu W."/>
            <person name="Santuari L."/>
            <person name="Cao Q."/>
            <person name="Sharma T."/>
            <person name="Shen D."/>
            <person name="Roswanjaya Y."/>
            <person name="Wardhani T."/>
            <person name="Kalhor M.S."/>
            <person name="Jansen J."/>
            <person name="Van den Hoogen J."/>
            <person name="Gungor B."/>
            <person name="Hartog M."/>
            <person name="Hontelez J."/>
            <person name="Verver J."/>
            <person name="Yang W.-C."/>
            <person name="Schijlen E."/>
            <person name="Repin R."/>
            <person name="Schilthuizen M."/>
            <person name="Schranz E."/>
            <person name="Heidstra R."/>
            <person name="Miyata K."/>
            <person name="Fedorova E."/>
            <person name="Kohlen W."/>
            <person name="Bisseling T."/>
            <person name="Smit S."/>
            <person name="Geurts R."/>
        </authorList>
    </citation>
    <scope>NUCLEOTIDE SEQUENCE [LARGE SCALE GENOMIC DNA]</scope>
    <source>
        <strain evidence="2">cv. WU1-14</strain>
    </source>
</reference>
<accession>A0A2P5DIT5</accession>
<comment type="caution">
    <text evidence="1">The sequence shown here is derived from an EMBL/GenBank/DDBJ whole genome shotgun (WGS) entry which is preliminary data.</text>
</comment>
<proteinExistence type="predicted"/>
<evidence type="ECO:0000313" key="2">
    <source>
        <dbReference type="Proteomes" id="UP000237105"/>
    </source>
</evidence>